<protein>
    <recommendedName>
        <fullName evidence="1">UspA domain-containing protein</fullName>
    </recommendedName>
</protein>
<evidence type="ECO:0000313" key="3">
    <source>
        <dbReference type="Proteomes" id="UP000091857"/>
    </source>
</evidence>
<dbReference type="CDD" id="cd23659">
    <property type="entry name" value="USP_At3g01520-like"/>
    <property type="match status" value="1"/>
</dbReference>
<dbReference type="EMBL" id="CM004395">
    <property type="protein sequence ID" value="OAY41405.1"/>
    <property type="molecule type" value="Genomic_DNA"/>
</dbReference>
<dbReference type="AlphaFoldDB" id="A0A2C9V9G2"/>
<feature type="domain" description="UspA" evidence="1">
    <location>
        <begin position="11"/>
        <end position="164"/>
    </location>
</feature>
<keyword evidence="3" id="KW-1185">Reference proteome</keyword>
<accession>A0A2C9V9G2</accession>
<gene>
    <name evidence="2" type="ORF">MANES_09G098760v8</name>
</gene>
<dbReference type="OrthoDB" id="843225at2759"/>
<dbReference type="InterPro" id="IPR006015">
    <property type="entry name" value="Universal_stress_UspA"/>
</dbReference>
<dbReference type="OMA" id="YDVQTDI"/>
<dbReference type="PANTHER" id="PTHR46100">
    <property type="entry name" value="IMP2'P"/>
    <property type="match status" value="1"/>
</dbReference>
<dbReference type="FunFam" id="3.40.50.620:FF:000206">
    <property type="entry name" value="Universal stress protein family protein"/>
    <property type="match status" value="1"/>
</dbReference>
<dbReference type="Pfam" id="PF00582">
    <property type="entry name" value="Usp"/>
    <property type="match status" value="1"/>
</dbReference>
<dbReference type="Gramene" id="Manes.09G098760.1.v8.1">
    <property type="protein sequence ID" value="Manes.09G098760.1.v8.1.CDS"/>
    <property type="gene ID" value="Manes.09G098760.v8.1"/>
</dbReference>
<dbReference type="InterPro" id="IPR014729">
    <property type="entry name" value="Rossmann-like_a/b/a_fold"/>
</dbReference>
<dbReference type="Gene3D" id="3.40.50.620">
    <property type="entry name" value="HUPs"/>
    <property type="match status" value="1"/>
</dbReference>
<reference evidence="3" key="1">
    <citation type="journal article" date="2016" name="Nat. Biotechnol.">
        <title>Sequencing wild and cultivated cassava and related species reveals extensive interspecific hybridization and genetic diversity.</title>
        <authorList>
            <person name="Bredeson J.V."/>
            <person name="Lyons J.B."/>
            <person name="Prochnik S.E."/>
            <person name="Wu G.A."/>
            <person name="Ha C.M."/>
            <person name="Edsinger-Gonzales E."/>
            <person name="Grimwood J."/>
            <person name="Schmutz J."/>
            <person name="Rabbi I.Y."/>
            <person name="Egesi C."/>
            <person name="Nauluvula P."/>
            <person name="Lebot V."/>
            <person name="Ndunguru J."/>
            <person name="Mkamilo G."/>
            <person name="Bart R.S."/>
            <person name="Setter T.L."/>
            <person name="Gleadow R.M."/>
            <person name="Kulakow P."/>
            <person name="Ferguson M.E."/>
            <person name="Rounsley S."/>
            <person name="Rokhsar D.S."/>
        </authorList>
    </citation>
    <scope>NUCLEOTIDE SEQUENCE [LARGE SCALE GENOMIC DNA]</scope>
    <source>
        <strain evidence="3">cv. AM560-2</strain>
    </source>
</reference>
<name>A0A2C9V9G2_MANES</name>
<evidence type="ECO:0000313" key="2">
    <source>
        <dbReference type="EMBL" id="OAY41405.1"/>
    </source>
</evidence>
<proteinExistence type="predicted"/>
<comment type="caution">
    <text evidence="2">The sequence shown here is derived from an EMBL/GenBank/DDBJ whole genome shotgun (WGS) entry which is preliminary data.</text>
</comment>
<sequence>MRDRKRMAGDRRIGVAMDFSQGSKKALQWAIDNLADEGDSLYIVHVNHNSLDDSRRKLSAKSGSPLIPLSEFREPEIMKTYDMKIDIEVLDMLDTISRQKDVQVITKLYWGGDARDKLLEAIEDLKLNCLVMGSRGHGTVQRIILGSVSTYVMNHAPCPVTIVKDK</sequence>
<dbReference type="STRING" id="3983.A0A2C9V9G2"/>
<dbReference type="PRINTS" id="PR01438">
    <property type="entry name" value="UNVRSLSTRESS"/>
</dbReference>
<dbReference type="SUPFAM" id="SSF52402">
    <property type="entry name" value="Adenine nucleotide alpha hydrolases-like"/>
    <property type="match status" value="1"/>
</dbReference>
<organism evidence="2 3">
    <name type="scientific">Manihot esculenta</name>
    <name type="common">Cassava</name>
    <name type="synonym">Jatropha manihot</name>
    <dbReference type="NCBI Taxonomy" id="3983"/>
    <lineage>
        <taxon>Eukaryota</taxon>
        <taxon>Viridiplantae</taxon>
        <taxon>Streptophyta</taxon>
        <taxon>Embryophyta</taxon>
        <taxon>Tracheophyta</taxon>
        <taxon>Spermatophyta</taxon>
        <taxon>Magnoliopsida</taxon>
        <taxon>eudicotyledons</taxon>
        <taxon>Gunneridae</taxon>
        <taxon>Pentapetalae</taxon>
        <taxon>rosids</taxon>
        <taxon>fabids</taxon>
        <taxon>Malpighiales</taxon>
        <taxon>Euphorbiaceae</taxon>
        <taxon>Crotonoideae</taxon>
        <taxon>Manihoteae</taxon>
        <taxon>Manihot</taxon>
    </lineage>
</organism>
<evidence type="ECO:0000259" key="1">
    <source>
        <dbReference type="Pfam" id="PF00582"/>
    </source>
</evidence>
<dbReference type="Proteomes" id="UP000091857">
    <property type="component" value="Chromosome 9"/>
</dbReference>
<dbReference type="PANTHER" id="PTHR46100:SF2">
    <property type="entry name" value="OS05G0453700 PROTEIN"/>
    <property type="match status" value="1"/>
</dbReference>
<dbReference type="InterPro" id="IPR006016">
    <property type="entry name" value="UspA"/>
</dbReference>